<evidence type="ECO:0000256" key="2">
    <source>
        <dbReference type="ARBA" id="ARBA00008122"/>
    </source>
</evidence>
<evidence type="ECO:0000256" key="6">
    <source>
        <dbReference type="SAM" id="MobiDB-lite"/>
    </source>
</evidence>
<comment type="domain">
    <text evidence="5">The QLQ domain and WRC domain may be involved in protein-protein interaction and DNA-binding, respectively.</text>
</comment>
<dbReference type="Proteomes" id="UP000623129">
    <property type="component" value="Unassembled WGS sequence"/>
</dbReference>
<protein>
    <recommendedName>
        <fullName evidence="5">Growth-regulating factor</fullName>
    </recommendedName>
</protein>
<keyword evidence="3 5" id="KW-0539">Nucleus</keyword>
<reference evidence="9" key="1">
    <citation type="submission" date="2020-01" db="EMBL/GenBank/DDBJ databases">
        <title>Genome sequence of Kobresia littledalei, the first chromosome-level genome in the family Cyperaceae.</title>
        <authorList>
            <person name="Qu G."/>
        </authorList>
    </citation>
    <scope>NUCLEOTIDE SEQUENCE</scope>
    <source>
        <strain evidence="9">C.B.Clarke</strain>
        <tissue evidence="9">Leaf</tissue>
    </source>
</reference>
<feature type="region of interest" description="Disordered" evidence="6">
    <location>
        <begin position="224"/>
        <end position="281"/>
    </location>
</feature>
<feature type="compositionally biased region" description="Basic and acidic residues" evidence="6">
    <location>
        <begin position="1"/>
        <end position="16"/>
    </location>
</feature>
<dbReference type="GO" id="GO:0005634">
    <property type="term" value="C:nucleus"/>
    <property type="evidence" value="ECO:0007669"/>
    <property type="project" value="UniProtKB-SubCell"/>
</dbReference>
<dbReference type="PROSITE" id="PS51666">
    <property type="entry name" value="QLQ"/>
    <property type="match status" value="1"/>
</dbReference>
<comment type="function">
    <text evidence="5">Transcription activator.</text>
</comment>
<proteinExistence type="inferred from homology"/>
<comment type="caution">
    <text evidence="9">The sequence shown here is derived from an EMBL/GenBank/DDBJ whole genome shotgun (WGS) entry which is preliminary data.</text>
</comment>
<comment type="caution">
    <text evidence="4">Lacks conserved residue(s) required for the propagation of feature annotation.</text>
</comment>
<dbReference type="InterPro" id="IPR014978">
    <property type="entry name" value="Gln-Leu-Gln_QLQ"/>
</dbReference>
<keyword evidence="5" id="KW-0804">Transcription</keyword>
<feature type="domain" description="WRC" evidence="8">
    <location>
        <begin position="173"/>
        <end position="217"/>
    </location>
</feature>
<evidence type="ECO:0000313" key="10">
    <source>
        <dbReference type="Proteomes" id="UP000623129"/>
    </source>
</evidence>
<comment type="subcellular location">
    <subcellularLocation>
        <location evidence="1 5">Nucleus</location>
    </subcellularLocation>
</comment>
<dbReference type="PROSITE" id="PS51667">
    <property type="entry name" value="WRC"/>
    <property type="match status" value="1"/>
</dbReference>
<evidence type="ECO:0000256" key="3">
    <source>
        <dbReference type="ARBA" id="ARBA00023242"/>
    </source>
</evidence>
<feature type="region of interest" description="Disordered" evidence="6">
    <location>
        <begin position="1"/>
        <end position="84"/>
    </location>
</feature>
<feature type="compositionally biased region" description="Low complexity" evidence="6">
    <location>
        <begin position="261"/>
        <end position="281"/>
    </location>
</feature>
<dbReference type="GO" id="GO:0006351">
    <property type="term" value="P:DNA-templated transcription"/>
    <property type="evidence" value="ECO:0007669"/>
    <property type="project" value="UniProtKB-UniRule"/>
</dbReference>
<dbReference type="PANTHER" id="PTHR31602">
    <property type="entry name" value="GROWTH-REGULATING FACTOR 5"/>
    <property type="match status" value="1"/>
</dbReference>
<keyword evidence="5" id="KW-0010">Activator</keyword>
<dbReference type="Pfam" id="PF08879">
    <property type="entry name" value="WRC"/>
    <property type="match status" value="1"/>
</dbReference>
<dbReference type="GO" id="GO:0006355">
    <property type="term" value="P:regulation of DNA-templated transcription"/>
    <property type="evidence" value="ECO:0007669"/>
    <property type="project" value="InterPro"/>
</dbReference>
<feature type="compositionally biased region" description="Basic and acidic residues" evidence="6">
    <location>
        <begin position="34"/>
        <end position="48"/>
    </location>
</feature>
<dbReference type="OrthoDB" id="1927209at2759"/>
<gene>
    <name evidence="9" type="ORF">FCM35_KLT20097</name>
</gene>
<evidence type="ECO:0000256" key="1">
    <source>
        <dbReference type="ARBA" id="ARBA00004123"/>
    </source>
</evidence>
<feature type="domain" description="QLQ" evidence="7">
    <location>
        <begin position="105"/>
        <end position="140"/>
    </location>
</feature>
<keyword evidence="5" id="KW-0805">Transcription regulation</keyword>
<dbReference type="InterPro" id="IPR014977">
    <property type="entry name" value="WRC_dom"/>
</dbReference>
<dbReference type="InterPro" id="IPR031137">
    <property type="entry name" value="GRF"/>
</dbReference>
<name>A0A833QYY2_9POAL</name>
<dbReference type="PANTHER" id="PTHR31602:SF14">
    <property type="entry name" value="GROWTH-REGULATING FACTOR 11"/>
    <property type="match status" value="1"/>
</dbReference>
<keyword evidence="10" id="KW-1185">Reference proteome</keyword>
<sequence>MAEEGKISPEKETEKEKEEEETEGKDSNSVPTAGDEKREKGEGTKGKEEETEGNNPTPTPAEGEEGGEEAKEETQANEEADSDSVTVTVAAALPYADAVAGVKADFSMPQLQELEQQTLIYRYLAAAVPVPTHLVFPIWKSVTTSSASAAGPEQFPTLLGLATLCLDFGKSPEPEPGRCRRTDGKKWRCWRNVVPDQKYCERHLHRGRKRPIPVEIIDEPEDALPALPAPPVAGVTSASAEKGTGEGGSSSKKSKKERVSKAANDPQVAVPAAAASAVKSS</sequence>
<evidence type="ECO:0000256" key="5">
    <source>
        <dbReference type="RuleBase" id="RU367127"/>
    </source>
</evidence>
<comment type="similarity">
    <text evidence="2 5">Belongs to the GRF family.</text>
</comment>
<evidence type="ECO:0000313" key="9">
    <source>
        <dbReference type="EMBL" id="KAF3335590.1"/>
    </source>
</evidence>
<dbReference type="EMBL" id="SWLB01000008">
    <property type="protein sequence ID" value="KAF3335590.1"/>
    <property type="molecule type" value="Genomic_DNA"/>
</dbReference>
<dbReference type="SMART" id="SM00951">
    <property type="entry name" value="QLQ"/>
    <property type="match status" value="1"/>
</dbReference>
<evidence type="ECO:0000256" key="4">
    <source>
        <dbReference type="PROSITE-ProRule" id="PRU01002"/>
    </source>
</evidence>
<dbReference type="GO" id="GO:0032502">
    <property type="term" value="P:developmental process"/>
    <property type="evidence" value="ECO:0007669"/>
    <property type="project" value="InterPro"/>
</dbReference>
<accession>A0A833QYY2</accession>
<evidence type="ECO:0000259" key="7">
    <source>
        <dbReference type="PROSITE" id="PS51666"/>
    </source>
</evidence>
<evidence type="ECO:0000259" key="8">
    <source>
        <dbReference type="PROSITE" id="PS51667"/>
    </source>
</evidence>
<dbReference type="AlphaFoldDB" id="A0A833QYY2"/>
<dbReference type="GO" id="GO:0005524">
    <property type="term" value="F:ATP binding"/>
    <property type="evidence" value="ECO:0007669"/>
    <property type="project" value="UniProtKB-UniRule"/>
</dbReference>
<organism evidence="9 10">
    <name type="scientific">Carex littledalei</name>
    <dbReference type="NCBI Taxonomy" id="544730"/>
    <lineage>
        <taxon>Eukaryota</taxon>
        <taxon>Viridiplantae</taxon>
        <taxon>Streptophyta</taxon>
        <taxon>Embryophyta</taxon>
        <taxon>Tracheophyta</taxon>
        <taxon>Spermatophyta</taxon>
        <taxon>Magnoliopsida</taxon>
        <taxon>Liliopsida</taxon>
        <taxon>Poales</taxon>
        <taxon>Cyperaceae</taxon>
        <taxon>Cyperoideae</taxon>
        <taxon>Cariceae</taxon>
        <taxon>Carex</taxon>
        <taxon>Carex subgen. Euthyceras</taxon>
    </lineage>
</organism>
<dbReference type="Pfam" id="PF08880">
    <property type="entry name" value="QLQ"/>
    <property type="match status" value="1"/>
</dbReference>